<sequence length="402" mass="44539">MASYSQRLSDRSFQESTSTICHSSLEPNHFALSKSSSDTLCKRRGSMDENQMVNPDLRRTHSRPTSPRVTRETGLRYSHQPSCLMSQDNSTMMNLCGCSRMMNMPDLSIAAHSISHFPSFNDNINVTATQQDNLIGNHNCAGFQSQLDHGHLIPGLRIDDTDSGYCHSPISSIHLFPRLVSSVSESGRGNVVGACCHPVSGILTFPRLVTSVSDSGLDTKHLRCPGSQGNEAFLTESKMMHNSPQHLTALLLEKDSQPLAENKQNANMGVRTRDMCTMTSISCFHHELKQKDAEMQTSFGFEYKSVATSPMSPTHGYLVHMFPEISLKENQSGQMSPVREVKWDNEGMTWEVYGASVDPEVLGMAIQKHLEIQIEQQLPGFRNVMSTLRHPGCCLSSSTAID</sequence>
<reference evidence="4" key="4">
    <citation type="submission" date="2025-08" db="UniProtKB">
        <authorList>
            <consortium name="Ensembl"/>
        </authorList>
    </citation>
    <scope>IDENTIFICATION</scope>
</reference>
<keyword evidence="5" id="KW-1185">Reference proteome</keyword>
<evidence type="ECO:0000313" key="4">
    <source>
        <dbReference type="Ensembl" id="ENSCMIP00000021184.1"/>
    </source>
</evidence>
<protein>
    <recommendedName>
        <fullName evidence="3">G protein-regulated inducer of neurite outgrowth C-terminal domain-containing protein</fullName>
    </recommendedName>
</protein>
<evidence type="ECO:0000256" key="1">
    <source>
        <dbReference type="ARBA" id="ARBA00002358"/>
    </source>
</evidence>
<evidence type="ECO:0000313" key="5">
    <source>
        <dbReference type="Proteomes" id="UP000314986"/>
    </source>
</evidence>
<dbReference type="InterPro" id="IPR032745">
    <property type="entry name" value="GRIN_C"/>
</dbReference>
<comment type="function">
    <text evidence="1">May be involved in neurite outgrowth.</text>
</comment>
<dbReference type="Pfam" id="PF15235">
    <property type="entry name" value="GRIN_C"/>
    <property type="match status" value="1"/>
</dbReference>
<dbReference type="GeneTree" id="ENSGT00570000079168"/>
<feature type="domain" description="G protein-regulated inducer of neurite outgrowth C-terminal" evidence="3">
    <location>
        <begin position="327"/>
        <end position="377"/>
    </location>
</feature>
<reference evidence="4" key="5">
    <citation type="submission" date="2025-09" db="UniProtKB">
        <authorList>
            <consortium name="Ensembl"/>
        </authorList>
    </citation>
    <scope>IDENTIFICATION</scope>
</reference>
<reference evidence="5" key="2">
    <citation type="journal article" date="2007" name="PLoS Biol.">
        <title>Survey sequencing and comparative analysis of the elephant shark (Callorhinchus milii) genome.</title>
        <authorList>
            <person name="Venkatesh B."/>
            <person name="Kirkness E.F."/>
            <person name="Loh Y.H."/>
            <person name="Halpern A.L."/>
            <person name="Lee A.P."/>
            <person name="Johnson J."/>
            <person name="Dandona N."/>
            <person name="Viswanathan L.D."/>
            <person name="Tay A."/>
            <person name="Venter J.C."/>
            <person name="Strausberg R.L."/>
            <person name="Brenner S."/>
        </authorList>
    </citation>
    <scope>NUCLEOTIDE SEQUENCE [LARGE SCALE GENOMIC DNA]</scope>
</reference>
<accession>A0A4W3IK24</accession>
<organism evidence="4 5">
    <name type="scientific">Callorhinchus milii</name>
    <name type="common">Ghost shark</name>
    <dbReference type="NCBI Taxonomy" id="7868"/>
    <lineage>
        <taxon>Eukaryota</taxon>
        <taxon>Metazoa</taxon>
        <taxon>Chordata</taxon>
        <taxon>Craniata</taxon>
        <taxon>Vertebrata</taxon>
        <taxon>Chondrichthyes</taxon>
        <taxon>Holocephali</taxon>
        <taxon>Chimaeriformes</taxon>
        <taxon>Callorhinchidae</taxon>
        <taxon>Callorhinchus</taxon>
    </lineage>
</organism>
<reference evidence="5" key="3">
    <citation type="journal article" date="2014" name="Nature">
        <title>Elephant shark genome provides unique insights into gnathostome evolution.</title>
        <authorList>
            <consortium name="International Elephant Shark Genome Sequencing Consortium"/>
            <person name="Venkatesh B."/>
            <person name="Lee A.P."/>
            <person name="Ravi V."/>
            <person name="Maurya A.K."/>
            <person name="Lian M.M."/>
            <person name="Swann J.B."/>
            <person name="Ohta Y."/>
            <person name="Flajnik M.F."/>
            <person name="Sutoh Y."/>
            <person name="Kasahara M."/>
            <person name="Hoon S."/>
            <person name="Gangu V."/>
            <person name="Roy S.W."/>
            <person name="Irimia M."/>
            <person name="Korzh V."/>
            <person name="Kondrychyn I."/>
            <person name="Lim Z.W."/>
            <person name="Tay B.H."/>
            <person name="Tohari S."/>
            <person name="Kong K.W."/>
            <person name="Ho S."/>
            <person name="Lorente-Galdos B."/>
            <person name="Quilez J."/>
            <person name="Marques-Bonet T."/>
            <person name="Raney B.J."/>
            <person name="Ingham P.W."/>
            <person name="Tay A."/>
            <person name="Hillier L.W."/>
            <person name="Minx P."/>
            <person name="Boehm T."/>
            <person name="Wilson R.K."/>
            <person name="Brenner S."/>
            <person name="Warren W.C."/>
        </authorList>
    </citation>
    <scope>NUCLEOTIDE SEQUENCE [LARGE SCALE GENOMIC DNA]</scope>
</reference>
<dbReference type="PANTHER" id="PTHR15718:SF5">
    <property type="entry name" value="G PROTEIN-REGULATED INDUCER OF NEURITE OUTGROWTH 2"/>
    <property type="match status" value="1"/>
</dbReference>
<reference evidence="5" key="1">
    <citation type="journal article" date="2006" name="Science">
        <title>Ancient noncoding elements conserved in the human genome.</title>
        <authorList>
            <person name="Venkatesh B."/>
            <person name="Kirkness E.F."/>
            <person name="Loh Y.H."/>
            <person name="Halpern A.L."/>
            <person name="Lee A.P."/>
            <person name="Johnson J."/>
            <person name="Dandona N."/>
            <person name="Viswanathan L.D."/>
            <person name="Tay A."/>
            <person name="Venter J.C."/>
            <person name="Strausberg R.L."/>
            <person name="Brenner S."/>
        </authorList>
    </citation>
    <scope>NUCLEOTIDE SEQUENCE [LARGE SCALE GENOMIC DNA]</scope>
</reference>
<dbReference type="GO" id="GO:0005886">
    <property type="term" value="C:plasma membrane"/>
    <property type="evidence" value="ECO:0007669"/>
    <property type="project" value="TreeGrafter"/>
</dbReference>
<name>A0A4W3IK24_CALMI</name>
<proteinExistence type="predicted"/>
<dbReference type="Ensembl" id="ENSCMIT00000021568.1">
    <property type="protein sequence ID" value="ENSCMIP00000021184.1"/>
    <property type="gene ID" value="ENSCMIG00000009701.1"/>
</dbReference>
<dbReference type="AlphaFoldDB" id="A0A4W3IK24"/>
<dbReference type="GO" id="GO:0031175">
    <property type="term" value="P:neuron projection development"/>
    <property type="evidence" value="ECO:0007669"/>
    <property type="project" value="TreeGrafter"/>
</dbReference>
<evidence type="ECO:0000259" key="3">
    <source>
        <dbReference type="Pfam" id="PF15235"/>
    </source>
</evidence>
<dbReference type="Proteomes" id="UP000314986">
    <property type="component" value="Unassembled WGS sequence"/>
</dbReference>
<dbReference type="InParanoid" id="A0A4W3IK24"/>
<feature type="region of interest" description="Disordered" evidence="2">
    <location>
        <begin position="41"/>
        <end position="75"/>
    </location>
</feature>
<gene>
    <name evidence="4" type="primary">LOC103182724</name>
</gene>
<dbReference type="InterPro" id="IPR026646">
    <property type="entry name" value="GPRIN2-like/GPRIN3"/>
</dbReference>
<evidence type="ECO:0000256" key="2">
    <source>
        <dbReference type="SAM" id="MobiDB-lite"/>
    </source>
</evidence>
<dbReference type="PANTHER" id="PTHR15718">
    <property type="entry name" value="G PROTEIN-REGULATED INDUCER OF NEURITE OUTGROWTH C-TERMINAL DOMAIN-CONTAINING PROTEIN"/>
    <property type="match status" value="1"/>
</dbReference>